<evidence type="ECO:0000313" key="2">
    <source>
        <dbReference type="EnsemblPlants" id="Solyc12g039190.2.1.1"/>
    </source>
</evidence>
<dbReference type="Gramene" id="Solyc12g039190.2.1">
    <property type="protein sequence ID" value="Solyc12g039190.2.1.1"/>
    <property type="gene ID" value="Solyc12g039190.2"/>
</dbReference>
<evidence type="ECO:0000256" key="1">
    <source>
        <dbReference type="SAM" id="Phobius"/>
    </source>
</evidence>
<protein>
    <submittedName>
        <fullName evidence="2">Uncharacterized protein</fullName>
    </submittedName>
</protein>
<keyword evidence="3" id="KW-1185">Reference proteome</keyword>
<reference evidence="2" key="2">
    <citation type="submission" date="2019-01" db="UniProtKB">
        <authorList>
            <consortium name="EnsemblPlants"/>
        </authorList>
    </citation>
    <scope>IDENTIFICATION</scope>
    <source>
        <strain evidence="2">cv. Heinz 1706</strain>
    </source>
</reference>
<dbReference type="InParanoid" id="A0A3Q7J804"/>
<proteinExistence type="predicted"/>
<reference evidence="2" key="1">
    <citation type="journal article" date="2012" name="Nature">
        <title>The tomato genome sequence provides insights into fleshy fruit evolution.</title>
        <authorList>
            <consortium name="Tomato Genome Consortium"/>
        </authorList>
    </citation>
    <scope>NUCLEOTIDE SEQUENCE [LARGE SCALE GENOMIC DNA]</scope>
    <source>
        <strain evidence="2">cv. Heinz 1706</strain>
    </source>
</reference>
<evidence type="ECO:0000313" key="3">
    <source>
        <dbReference type="Proteomes" id="UP000004994"/>
    </source>
</evidence>
<dbReference type="PaxDb" id="4081-Solyc12g039190.1.1"/>
<organism evidence="2">
    <name type="scientific">Solanum lycopersicum</name>
    <name type="common">Tomato</name>
    <name type="synonym">Lycopersicon esculentum</name>
    <dbReference type="NCBI Taxonomy" id="4081"/>
    <lineage>
        <taxon>Eukaryota</taxon>
        <taxon>Viridiplantae</taxon>
        <taxon>Streptophyta</taxon>
        <taxon>Embryophyta</taxon>
        <taxon>Tracheophyta</taxon>
        <taxon>Spermatophyta</taxon>
        <taxon>Magnoliopsida</taxon>
        <taxon>eudicotyledons</taxon>
        <taxon>Gunneridae</taxon>
        <taxon>Pentapetalae</taxon>
        <taxon>asterids</taxon>
        <taxon>lamiids</taxon>
        <taxon>Solanales</taxon>
        <taxon>Solanaceae</taxon>
        <taxon>Solanoideae</taxon>
        <taxon>Solaneae</taxon>
        <taxon>Solanum</taxon>
        <taxon>Solanum subgen. Lycopersicon</taxon>
    </lineage>
</organism>
<dbReference type="Proteomes" id="UP000004994">
    <property type="component" value="Chromosome 5"/>
</dbReference>
<dbReference type="AlphaFoldDB" id="A0A3Q7J804"/>
<keyword evidence="1" id="KW-1133">Transmembrane helix</keyword>
<sequence length="52" mass="6071">MSQFEVKVVRFPSAVTRIDKNSIIEVSEFDVLVLYLFVVRIIIRLFCLSSYS</sequence>
<keyword evidence="1" id="KW-0472">Membrane</keyword>
<name>A0A3Q7J804_SOLLC</name>
<dbReference type="EnsemblPlants" id="Solyc12g039190.2.1">
    <property type="protein sequence ID" value="Solyc12g039190.2.1.1"/>
    <property type="gene ID" value="Solyc12g039190.2"/>
</dbReference>
<keyword evidence="1" id="KW-0812">Transmembrane</keyword>
<accession>A0A3Q7J804</accession>
<feature type="transmembrane region" description="Helical" evidence="1">
    <location>
        <begin position="32"/>
        <end position="51"/>
    </location>
</feature>